<dbReference type="InterPro" id="IPR024989">
    <property type="entry name" value="MFS_assoc_dom"/>
</dbReference>
<evidence type="ECO:0000256" key="3">
    <source>
        <dbReference type="ARBA" id="ARBA00022475"/>
    </source>
</evidence>
<dbReference type="RefSeq" id="WP_107732368.1">
    <property type="nucleotide sequence ID" value="NZ_CP031968.1"/>
</dbReference>
<feature type="transmembrane region" description="Helical" evidence="8">
    <location>
        <begin position="139"/>
        <end position="159"/>
    </location>
</feature>
<dbReference type="Pfam" id="PF12832">
    <property type="entry name" value="MFS_1_like"/>
    <property type="match status" value="1"/>
</dbReference>
<feature type="transmembrane region" description="Helical" evidence="8">
    <location>
        <begin position="206"/>
        <end position="227"/>
    </location>
</feature>
<gene>
    <name evidence="10" type="ORF">D1345_08270</name>
</gene>
<evidence type="ECO:0000256" key="4">
    <source>
        <dbReference type="ARBA" id="ARBA00022519"/>
    </source>
</evidence>
<dbReference type="PIRSF" id="PIRSF004925">
    <property type="entry name" value="HcaT"/>
    <property type="match status" value="1"/>
</dbReference>
<feature type="domain" description="Major facilitator superfamily associated" evidence="9">
    <location>
        <begin position="14"/>
        <end position="364"/>
    </location>
</feature>
<protein>
    <submittedName>
        <fullName evidence="10">MFS transporter</fullName>
    </submittedName>
</protein>
<evidence type="ECO:0000256" key="2">
    <source>
        <dbReference type="ARBA" id="ARBA00022448"/>
    </source>
</evidence>
<keyword evidence="2" id="KW-0813">Transport</keyword>
<proteinExistence type="predicted"/>
<feature type="transmembrane region" description="Helical" evidence="8">
    <location>
        <begin position="12"/>
        <end position="35"/>
    </location>
</feature>
<dbReference type="GO" id="GO:0015528">
    <property type="term" value="F:lactose:proton symporter activity"/>
    <property type="evidence" value="ECO:0007669"/>
    <property type="project" value="TreeGrafter"/>
</dbReference>
<feature type="transmembrane region" description="Helical" evidence="8">
    <location>
        <begin position="271"/>
        <end position="295"/>
    </location>
</feature>
<dbReference type="Gene3D" id="1.20.1250.20">
    <property type="entry name" value="MFS general substrate transporter like domains"/>
    <property type="match status" value="2"/>
</dbReference>
<feature type="transmembrane region" description="Helical" evidence="8">
    <location>
        <begin position="98"/>
        <end position="119"/>
    </location>
</feature>
<feature type="transmembrane region" description="Helical" evidence="8">
    <location>
        <begin position="76"/>
        <end position="92"/>
    </location>
</feature>
<evidence type="ECO:0000256" key="8">
    <source>
        <dbReference type="SAM" id="Phobius"/>
    </source>
</evidence>
<dbReference type="GO" id="GO:0030395">
    <property type="term" value="F:lactose binding"/>
    <property type="evidence" value="ECO:0007669"/>
    <property type="project" value="TreeGrafter"/>
</dbReference>
<sequence length="390" mass="41831">MPSSASPAVSLLPFSLFYFSYFAFQGLFSPFWGLYLESLSFSAWQISVLMALSTLARIVAPGFWGWLADRRGRRRAIILTTSLLSAAAFLLVGLDRAFWWVFVSLAVSHFFWAAALPLVEASTAHLTRAQPGRYSRVRVWGSIGFVCLAMSGGLLLDLIGIGNLPWALCALLGLVAAVAWRVPEVAAERKNGQSTSMAATLRRPEVMALFGCCFLMAFAHGPYYTFFSIGLKQAGYEQGAIGMLWGLGVVSEVAVFLLMPKIMARTRLETLMLASLLAAALRFALIAAAAELAWVAIGAQLLHALTFGLHHAASVGLIHRMFDQHHHGRAQGLYIIASFGVGGSAGGLIGGLAWPHGGMATTFAMSTAAAVLGVLLCRRWLRPAAPVQAG</sequence>
<dbReference type="PANTHER" id="PTHR23522">
    <property type="entry name" value="BLL5896 PROTEIN"/>
    <property type="match status" value="1"/>
</dbReference>
<feature type="transmembrane region" description="Helical" evidence="8">
    <location>
        <begin position="301"/>
        <end position="322"/>
    </location>
</feature>
<evidence type="ECO:0000313" key="10">
    <source>
        <dbReference type="EMBL" id="AXT46176.1"/>
    </source>
</evidence>
<evidence type="ECO:0000259" key="9">
    <source>
        <dbReference type="Pfam" id="PF12832"/>
    </source>
</evidence>
<evidence type="ECO:0000313" key="11">
    <source>
        <dbReference type="Proteomes" id="UP000259465"/>
    </source>
</evidence>
<dbReference type="SUPFAM" id="SSF103473">
    <property type="entry name" value="MFS general substrate transporter"/>
    <property type="match status" value="1"/>
</dbReference>
<dbReference type="PANTHER" id="PTHR23522:SF10">
    <property type="entry name" value="3-PHENYLPROPIONIC ACID TRANSPORTER-RELATED"/>
    <property type="match status" value="1"/>
</dbReference>
<keyword evidence="3" id="KW-1003">Cell membrane</keyword>
<dbReference type="InterPro" id="IPR026032">
    <property type="entry name" value="HcaT-like"/>
</dbReference>
<comment type="subcellular location">
    <subcellularLocation>
        <location evidence="1">Cell inner membrane</location>
        <topology evidence="1">Multi-pass membrane protein</topology>
    </subcellularLocation>
</comment>
<dbReference type="AlphaFoldDB" id="A0AAD0RQ20"/>
<organism evidence="10 11">
    <name type="scientific">Chromobacterium rhizoryzae</name>
    <dbReference type="NCBI Taxonomy" id="1778675"/>
    <lineage>
        <taxon>Bacteria</taxon>
        <taxon>Pseudomonadati</taxon>
        <taxon>Pseudomonadota</taxon>
        <taxon>Betaproteobacteria</taxon>
        <taxon>Neisseriales</taxon>
        <taxon>Chromobacteriaceae</taxon>
        <taxon>Chromobacterium</taxon>
    </lineage>
</organism>
<dbReference type="GO" id="GO:0005886">
    <property type="term" value="C:plasma membrane"/>
    <property type="evidence" value="ECO:0007669"/>
    <property type="project" value="UniProtKB-SubCell"/>
</dbReference>
<dbReference type="KEGG" id="crz:D1345_08270"/>
<evidence type="ECO:0000256" key="1">
    <source>
        <dbReference type="ARBA" id="ARBA00004429"/>
    </source>
</evidence>
<evidence type="ECO:0000256" key="5">
    <source>
        <dbReference type="ARBA" id="ARBA00022692"/>
    </source>
</evidence>
<feature type="transmembrane region" description="Helical" evidence="8">
    <location>
        <begin position="41"/>
        <end position="64"/>
    </location>
</feature>
<keyword evidence="5 8" id="KW-0812">Transmembrane</keyword>
<keyword evidence="6 8" id="KW-1133">Transmembrane helix</keyword>
<reference evidence="10 11" key="1">
    <citation type="submission" date="2018-08" db="EMBL/GenBank/DDBJ databases">
        <title>Complete genome sequence of JP2-74.</title>
        <authorList>
            <person name="Wu L."/>
        </authorList>
    </citation>
    <scope>NUCLEOTIDE SEQUENCE [LARGE SCALE GENOMIC DNA]</scope>
    <source>
        <strain evidence="10 11">JP2-74</strain>
    </source>
</reference>
<dbReference type="NCBIfam" id="NF037955">
    <property type="entry name" value="mfs"/>
    <property type="match status" value="1"/>
</dbReference>
<name>A0AAD0RQ20_9NEIS</name>
<dbReference type="Proteomes" id="UP000259465">
    <property type="component" value="Chromosome"/>
</dbReference>
<keyword evidence="7 8" id="KW-0472">Membrane</keyword>
<evidence type="ECO:0000256" key="7">
    <source>
        <dbReference type="ARBA" id="ARBA00023136"/>
    </source>
</evidence>
<dbReference type="EMBL" id="CP031968">
    <property type="protein sequence ID" value="AXT46176.1"/>
    <property type="molecule type" value="Genomic_DNA"/>
</dbReference>
<dbReference type="InterPro" id="IPR036259">
    <property type="entry name" value="MFS_trans_sf"/>
</dbReference>
<keyword evidence="11" id="KW-1185">Reference proteome</keyword>
<keyword evidence="4" id="KW-0997">Cell inner membrane</keyword>
<evidence type="ECO:0000256" key="6">
    <source>
        <dbReference type="ARBA" id="ARBA00022989"/>
    </source>
</evidence>
<feature type="transmembrane region" description="Helical" evidence="8">
    <location>
        <begin position="165"/>
        <end position="182"/>
    </location>
</feature>
<feature type="transmembrane region" description="Helical" evidence="8">
    <location>
        <begin position="360"/>
        <end position="381"/>
    </location>
</feature>
<feature type="transmembrane region" description="Helical" evidence="8">
    <location>
        <begin position="334"/>
        <end position="354"/>
    </location>
</feature>
<feature type="transmembrane region" description="Helical" evidence="8">
    <location>
        <begin position="239"/>
        <end position="259"/>
    </location>
</feature>
<accession>A0AAD0RQ20</accession>